<sequence>MDARTDSIKWSARRIALLGLLSAVSYVGRLVFSFIPNVQPMSVILLLISHYLGIIDGIIVASLSVVLSNLFLGFGPWTIYQILSYGLVLLMITPLFKRCSSRWYRAFLAGLLGLLYGLIISLLFVYSYRVNHFWAYYLRGIPFDLNHCLGNIVFYLLLDPIVKKRLPFLINND</sequence>
<dbReference type="EMBL" id="PNHE01000002">
    <property type="protein sequence ID" value="PMC59053.1"/>
    <property type="molecule type" value="Genomic_DNA"/>
</dbReference>
<feature type="transmembrane region" description="Helical" evidence="1">
    <location>
        <begin position="77"/>
        <end position="96"/>
    </location>
</feature>
<name>A0A2N6SPQ5_9LACT</name>
<keyword evidence="1" id="KW-0812">Transmembrane</keyword>
<proteinExistence type="predicted"/>
<gene>
    <name evidence="2" type="ORF">CJ205_00895</name>
</gene>
<dbReference type="GO" id="GO:0022857">
    <property type="term" value="F:transmembrane transporter activity"/>
    <property type="evidence" value="ECO:0007669"/>
    <property type="project" value="InterPro"/>
</dbReference>
<dbReference type="Gene3D" id="1.10.1760.20">
    <property type="match status" value="1"/>
</dbReference>
<keyword evidence="1" id="KW-0472">Membrane</keyword>
<dbReference type="AlphaFoldDB" id="A0A2N6SPQ5"/>
<feature type="transmembrane region" description="Helical" evidence="1">
    <location>
        <begin position="108"/>
        <end position="128"/>
    </location>
</feature>
<dbReference type="Pfam" id="PF12822">
    <property type="entry name" value="ECF_trnsprt"/>
    <property type="match status" value="1"/>
</dbReference>
<accession>A0A2N6SPQ5</accession>
<dbReference type="STRING" id="84521.SAMN04487994_100311"/>
<feature type="transmembrane region" description="Helical" evidence="1">
    <location>
        <begin position="44"/>
        <end position="71"/>
    </location>
</feature>
<feature type="transmembrane region" description="Helical" evidence="1">
    <location>
        <begin position="134"/>
        <end position="158"/>
    </location>
</feature>
<keyword evidence="1" id="KW-1133">Transmembrane helix</keyword>
<protein>
    <submittedName>
        <fullName evidence="2">ECF transporter S component</fullName>
    </submittedName>
</protein>
<dbReference type="Proteomes" id="UP000235682">
    <property type="component" value="Unassembled WGS sequence"/>
</dbReference>
<dbReference type="InterPro" id="IPR024529">
    <property type="entry name" value="ECF_trnsprt_substrate-spec"/>
</dbReference>
<evidence type="ECO:0000256" key="1">
    <source>
        <dbReference type="SAM" id="Phobius"/>
    </source>
</evidence>
<evidence type="ECO:0000313" key="2">
    <source>
        <dbReference type="EMBL" id="PMC59053.1"/>
    </source>
</evidence>
<feature type="transmembrane region" description="Helical" evidence="1">
    <location>
        <begin position="12"/>
        <end position="32"/>
    </location>
</feature>
<dbReference type="RefSeq" id="WP_102227659.1">
    <property type="nucleotide sequence ID" value="NZ_PNFY01000012.1"/>
</dbReference>
<dbReference type="OrthoDB" id="5198189at2"/>
<reference evidence="2 3" key="1">
    <citation type="submission" date="2017-09" db="EMBL/GenBank/DDBJ databases">
        <title>Bacterial strain isolated from the female urinary microbiota.</title>
        <authorList>
            <person name="Thomas-White K."/>
            <person name="Kumar N."/>
            <person name="Forster S."/>
            <person name="Putonti C."/>
            <person name="Lawley T."/>
            <person name="Wolfe A.J."/>
        </authorList>
    </citation>
    <scope>NUCLEOTIDE SEQUENCE [LARGE SCALE GENOMIC DNA]</scope>
    <source>
        <strain evidence="2 3">UMB0852</strain>
    </source>
</reference>
<organism evidence="2 3">
    <name type="scientific">Dolosicoccus paucivorans</name>
    <dbReference type="NCBI Taxonomy" id="84521"/>
    <lineage>
        <taxon>Bacteria</taxon>
        <taxon>Bacillati</taxon>
        <taxon>Bacillota</taxon>
        <taxon>Bacilli</taxon>
        <taxon>Lactobacillales</taxon>
        <taxon>Aerococcaceae</taxon>
        <taxon>Dolosicoccus</taxon>
    </lineage>
</organism>
<evidence type="ECO:0000313" key="3">
    <source>
        <dbReference type="Proteomes" id="UP000235682"/>
    </source>
</evidence>
<keyword evidence="3" id="KW-1185">Reference proteome</keyword>
<comment type="caution">
    <text evidence="2">The sequence shown here is derived from an EMBL/GenBank/DDBJ whole genome shotgun (WGS) entry which is preliminary data.</text>
</comment>